<evidence type="ECO:0000313" key="7">
    <source>
        <dbReference type="Proteomes" id="UP000044938"/>
    </source>
</evidence>
<organism evidence="3 5">
    <name type="scientific">Mycobacterium tuberculosis</name>
    <dbReference type="NCBI Taxonomy" id="1773"/>
    <lineage>
        <taxon>Bacteria</taxon>
        <taxon>Bacillati</taxon>
        <taxon>Actinomycetota</taxon>
        <taxon>Actinomycetes</taxon>
        <taxon>Mycobacteriales</taxon>
        <taxon>Mycobacteriaceae</taxon>
        <taxon>Mycobacterium</taxon>
        <taxon>Mycobacterium tuberculosis complex</taxon>
    </lineage>
</organism>
<dbReference type="EMBL" id="CSAJ01000053">
    <property type="protein sequence ID" value="COV66321.1"/>
    <property type="molecule type" value="Genomic_DNA"/>
</dbReference>
<dbReference type="Proteomes" id="UP000046680">
    <property type="component" value="Unassembled WGS sequence"/>
</dbReference>
<evidence type="ECO:0000313" key="3">
    <source>
        <dbReference type="EMBL" id="COV37260.1"/>
    </source>
</evidence>
<evidence type="ECO:0000313" key="6">
    <source>
        <dbReference type="Proteomes" id="UP000039217"/>
    </source>
</evidence>
<sequence length="111" mass="12146">MVARWQRSLGSGKRFTLACQPSDAKATTQWCNATPQLRINSRPSGSVLRSCISGLENSSRLVGHTRHRHGCVLWMEGARTARVRTVRTVSASGKWVFMAAGPFPSTAAVIY</sequence>
<dbReference type="Proteomes" id="UP000039217">
    <property type="component" value="Unassembled WGS sequence"/>
</dbReference>
<reference evidence="3" key="1">
    <citation type="submission" date="2015-03" db="EMBL/GenBank/DDBJ databases">
        <authorList>
            <person name="Murphy D."/>
        </authorList>
    </citation>
    <scope>NUCLEOTIDE SEQUENCE [LARGE SCALE GENOMIC DNA]</scope>
    <source>
        <strain evidence="3">K00500041</strain>
    </source>
</reference>
<evidence type="ECO:0000313" key="1">
    <source>
        <dbReference type="EMBL" id="CFR67226.1"/>
    </source>
</evidence>
<dbReference type="AlphaFoldDB" id="A0A0T9FDH6"/>
<dbReference type="Proteomes" id="UP000044938">
    <property type="component" value="Unassembled WGS sequence"/>
</dbReference>
<evidence type="ECO:0000313" key="4">
    <source>
        <dbReference type="EMBL" id="COV66321.1"/>
    </source>
</evidence>
<proteinExistence type="predicted"/>
<dbReference type="EMBL" id="CQQC01000069">
    <property type="protein sequence ID" value="CNU25977.1"/>
    <property type="molecule type" value="Genomic_DNA"/>
</dbReference>
<dbReference type="EMBL" id="CGCX01000104">
    <property type="protein sequence ID" value="CFR67226.1"/>
    <property type="molecule type" value="Genomic_DNA"/>
</dbReference>
<evidence type="ECO:0000313" key="2">
    <source>
        <dbReference type="EMBL" id="CNU25977.1"/>
    </source>
</evidence>
<protein>
    <submittedName>
        <fullName evidence="3">Uncharacterized protein</fullName>
    </submittedName>
</protein>
<reference evidence="5 6" key="2">
    <citation type="submission" date="2015-03" db="EMBL/GenBank/DDBJ databases">
        <authorList>
            <consortium name="Pathogen Informatics"/>
        </authorList>
    </citation>
    <scope>NUCLEOTIDE SEQUENCE [LARGE SCALE GENOMIC DNA]</scope>
    <source>
        <strain evidence="1 8">C09601061</strain>
        <strain evidence="2 6">D00501624</strain>
        <strain evidence="5">K00500041</strain>
        <strain evidence="4 7">M09401471</strain>
    </source>
</reference>
<evidence type="ECO:0000313" key="5">
    <source>
        <dbReference type="Proteomes" id="UP000038802"/>
    </source>
</evidence>
<gene>
    <name evidence="1" type="ORF">ERS007657_00473</name>
    <name evidence="2" type="ORF">ERS007661_00368</name>
    <name evidence="3" type="ORF">ERS007703_01249</name>
    <name evidence="4" type="ORF">ERS007720_00673</name>
</gene>
<accession>A0A0T9FDH6</accession>
<evidence type="ECO:0000313" key="8">
    <source>
        <dbReference type="Proteomes" id="UP000046680"/>
    </source>
</evidence>
<name>A0A0T9FDH6_MYCTX</name>
<dbReference type="Proteomes" id="UP000038802">
    <property type="component" value="Unassembled WGS sequence"/>
</dbReference>
<dbReference type="EMBL" id="CSAE01000100">
    <property type="protein sequence ID" value="COV37260.1"/>
    <property type="molecule type" value="Genomic_DNA"/>
</dbReference>